<keyword evidence="3" id="KW-0342">GTP-binding</keyword>
<dbReference type="InterPro" id="IPR014721">
    <property type="entry name" value="Ribsml_uS5_D2-typ_fold_subgr"/>
</dbReference>
<dbReference type="PANTHER" id="PTHR43261">
    <property type="entry name" value="TRANSLATION ELONGATION FACTOR G-RELATED"/>
    <property type="match status" value="1"/>
</dbReference>
<dbReference type="AlphaFoldDB" id="D2MPZ4"/>
<evidence type="ECO:0000259" key="4">
    <source>
        <dbReference type="PROSITE" id="PS51722"/>
    </source>
</evidence>
<dbReference type="RefSeq" id="WP_006627457.1">
    <property type="nucleotide sequence ID" value="NZ_ADFR01000014.1"/>
</dbReference>
<dbReference type="InterPro" id="IPR020568">
    <property type="entry name" value="Ribosomal_Su5_D2-typ_SF"/>
</dbReference>
<sequence>MLKRMVLGILAHVDAGKTTLVENILFQTKVTKKLGRVDHHDSFLDDDQQERTRGITIYSKETFFSYQNSEFYLLDTPGHTDFVSEMERTLSVLDIAIILINGQDGVQSHTRTIWKMVEKHHIPTILFVNKMDISHFQKEELLQSIHQNLTISCLDWDGDQREEELILSSDFLLEVYEKKGSLDEESIQKGFQNRSFFPVLFGSALKGNGVVELLELLNDLTQNKQYPETFGGIVYKVTSDMNGGLLTHVKLTGGSLRVKERIEPYGKIDQIRLYQGSSYEVIEEAKAGMIVTLKGLEKIKVGIGLGYEMNQSSPSIQACMIYRLLYPKNANLLVLKTSLNRLSLEDPSLKVVIEEQQDIQIHLMGQLQKEILAKRIYELCQVEVTFDTGHIVYLETIKDTVNGVGHFEPPHHYAEVHLKLSPLKRGMGIQIENQISVDVLPKPFLKAIVSILEEKNFYGVLTNACLTDLKISLIGAKGSLKLTTSGDFRQAVRRAIRQALMKAENLLLEPYLQFEIRIPQTFLSKVLFDLENRFAQVEVENMYNEWIRIQGKAPVSTMMDYQIVMLSSTKGLGRYEFELIGYDVCHHTKEVICEKNYDPELDIQNPSSSIFCTHKTSYTVKWDQVEEKMNLHLEKGNASISFHHPSIKIEEEELKRIFERANSNNRNQHKIMTKKIQEKKKRQG</sequence>
<dbReference type="InterPro" id="IPR000795">
    <property type="entry name" value="T_Tr_GTP-bd_dom"/>
</dbReference>
<name>D2MPZ4_9FIRM</name>
<evidence type="ECO:0000256" key="1">
    <source>
        <dbReference type="ARBA" id="ARBA00022741"/>
    </source>
</evidence>
<dbReference type="PRINTS" id="PR01037">
    <property type="entry name" value="TCRTETOQM"/>
</dbReference>
<keyword evidence="1" id="KW-0547">Nucleotide-binding</keyword>
<gene>
    <name evidence="5" type="ORF">HMPREF9013_0384</name>
</gene>
<proteinExistence type="predicted"/>
<evidence type="ECO:0000313" key="6">
    <source>
        <dbReference type="Proteomes" id="UP000005017"/>
    </source>
</evidence>
<dbReference type="GO" id="GO:0032790">
    <property type="term" value="P:ribosome disassembly"/>
    <property type="evidence" value="ECO:0007669"/>
    <property type="project" value="TreeGrafter"/>
</dbReference>
<organism evidence="5 6">
    <name type="scientific">Bulleidia extructa W1219</name>
    <dbReference type="NCBI Taxonomy" id="679192"/>
    <lineage>
        <taxon>Bacteria</taxon>
        <taxon>Bacillati</taxon>
        <taxon>Bacillota</taxon>
        <taxon>Erysipelotrichia</taxon>
        <taxon>Erysipelotrichales</taxon>
        <taxon>Erysipelotrichaceae</taxon>
        <taxon>Bulleidia</taxon>
    </lineage>
</organism>
<dbReference type="SUPFAM" id="SSF50447">
    <property type="entry name" value="Translation proteins"/>
    <property type="match status" value="1"/>
</dbReference>
<dbReference type="OrthoDB" id="9801472at2"/>
<dbReference type="SUPFAM" id="SSF54211">
    <property type="entry name" value="Ribosomal protein S5 domain 2-like"/>
    <property type="match status" value="1"/>
</dbReference>
<evidence type="ECO:0000313" key="5">
    <source>
        <dbReference type="EMBL" id="EFC05447.1"/>
    </source>
</evidence>
<dbReference type="InterPro" id="IPR009000">
    <property type="entry name" value="Transl_B-barrel_sf"/>
</dbReference>
<dbReference type="Proteomes" id="UP000005017">
    <property type="component" value="Unassembled WGS sequence"/>
</dbReference>
<feature type="domain" description="Tr-type G" evidence="4">
    <location>
        <begin position="2"/>
        <end position="226"/>
    </location>
</feature>
<dbReference type="Pfam" id="PF00679">
    <property type="entry name" value="EFG_C"/>
    <property type="match status" value="1"/>
</dbReference>
<dbReference type="InterPro" id="IPR027417">
    <property type="entry name" value="P-loop_NTPase"/>
</dbReference>
<dbReference type="SMART" id="SM00838">
    <property type="entry name" value="EFG_C"/>
    <property type="match status" value="1"/>
</dbReference>
<dbReference type="Pfam" id="PF00009">
    <property type="entry name" value="GTP_EFTU"/>
    <property type="match status" value="1"/>
</dbReference>
<keyword evidence="2" id="KW-0648">Protein biosynthesis</keyword>
<dbReference type="SMART" id="SM00889">
    <property type="entry name" value="EFG_IV"/>
    <property type="match status" value="1"/>
</dbReference>
<dbReference type="GO" id="GO:0003746">
    <property type="term" value="F:translation elongation factor activity"/>
    <property type="evidence" value="ECO:0007669"/>
    <property type="project" value="UniProtKB-KW"/>
</dbReference>
<dbReference type="InterPro" id="IPR005517">
    <property type="entry name" value="Transl_elong_EFG/EF2_IV"/>
</dbReference>
<keyword evidence="5" id="KW-0251">Elongation factor</keyword>
<dbReference type="eggNOG" id="COG0480">
    <property type="taxonomic scope" value="Bacteria"/>
</dbReference>
<dbReference type="EMBL" id="ADFR01000014">
    <property type="protein sequence ID" value="EFC05447.1"/>
    <property type="molecule type" value="Genomic_DNA"/>
</dbReference>
<evidence type="ECO:0000256" key="2">
    <source>
        <dbReference type="ARBA" id="ARBA00022917"/>
    </source>
</evidence>
<dbReference type="NCBIfam" id="TIGR00231">
    <property type="entry name" value="small_GTP"/>
    <property type="match status" value="1"/>
</dbReference>
<dbReference type="Gene3D" id="3.30.70.240">
    <property type="match status" value="1"/>
</dbReference>
<dbReference type="PROSITE" id="PS51722">
    <property type="entry name" value="G_TR_2"/>
    <property type="match status" value="1"/>
</dbReference>
<dbReference type="Gene3D" id="3.40.50.300">
    <property type="entry name" value="P-loop containing nucleotide triphosphate hydrolases"/>
    <property type="match status" value="1"/>
</dbReference>
<dbReference type="InterPro" id="IPR000640">
    <property type="entry name" value="EFG_V-like"/>
</dbReference>
<dbReference type="InterPro" id="IPR005225">
    <property type="entry name" value="Small_GTP-bd"/>
</dbReference>
<protein>
    <submittedName>
        <fullName evidence="5">Putative translation elongation factor G</fullName>
    </submittedName>
</protein>
<dbReference type="SUPFAM" id="SSF54980">
    <property type="entry name" value="EF-G C-terminal domain-like"/>
    <property type="match status" value="2"/>
</dbReference>
<dbReference type="GO" id="GO:0003924">
    <property type="term" value="F:GTPase activity"/>
    <property type="evidence" value="ECO:0007669"/>
    <property type="project" value="InterPro"/>
</dbReference>
<keyword evidence="6" id="KW-1185">Reference proteome</keyword>
<dbReference type="PANTHER" id="PTHR43261:SF1">
    <property type="entry name" value="RIBOSOME-RELEASING FACTOR 2, MITOCHONDRIAL"/>
    <property type="match status" value="1"/>
</dbReference>
<comment type="caution">
    <text evidence="5">The sequence shown here is derived from an EMBL/GenBank/DDBJ whole genome shotgun (WGS) entry which is preliminary data.</text>
</comment>
<dbReference type="PRINTS" id="PR00315">
    <property type="entry name" value="ELONGATNFCT"/>
</dbReference>
<reference evidence="6" key="1">
    <citation type="submission" date="2009-12" db="EMBL/GenBank/DDBJ databases">
        <title>Sequence of Clostridiales genomosp. BVAB3 str. UPII9-5.</title>
        <authorList>
            <person name="Madupu R."/>
            <person name="Durkin A.S."/>
            <person name="Torralba M."/>
            <person name="Methe B."/>
            <person name="Sutton G.G."/>
            <person name="Strausberg R.L."/>
            <person name="Nelson K.E."/>
        </authorList>
    </citation>
    <scope>NUCLEOTIDE SEQUENCE [LARGE SCALE GENOMIC DNA]</scope>
    <source>
        <strain evidence="6">W1219</strain>
    </source>
</reference>
<dbReference type="Gene3D" id="2.40.30.10">
    <property type="entry name" value="Translation factors"/>
    <property type="match status" value="1"/>
</dbReference>
<evidence type="ECO:0000256" key="3">
    <source>
        <dbReference type="ARBA" id="ARBA00023134"/>
    </source>
</evidence>
<accession>D2MPZ4</accession>
<dbReference type="InterPro" id="IPR035647">
    <property type="entry name" value="EFG_III/V"/>
</dbReference>
<dbReference type="Pfam" id="PF03764">
    <property type="entry name" value="EFG_IV"/>
    <property type="match status" value="1"/>
</dbReference>
<dbReference type="Gene3D" id="3.30.230.10">
    <property type="match status" value="1"/>
</dbReference>
<dbReference type="Gene3D" id="3.30.70.870">
    <property type="entry name" value="Elongation Factor G (Translational Gtpase), domain 3"/>
    <property type="match status" value="1"/>
</dbReference>
<dbReference type="STRING" id="679192.HMPREF9013_0384"/>
<dbReference type="GO" id="GO:0005525">
    <property type="term" value="F:GTP binding"/>
    <property type="evidence" value="ECO:0007669"/>
    <property type="project" value="UniProtKB-KW"/>
</dbReference>
<dbReference type="SUPFAM" id="SSF52540">
    <property type="entry name" value="P-loop containing nucleoside triphosphate hydrolases"/>
    <property type="match status" value="1"/>
</dbReference>